<dbReference type="Pfam" id="PF00959">
    <property type="entry name" value="Phage_lysozyme"/>
    <property type="match status" value="1"/>
</dbReference>
<name>A0ABT3KQX8_9BURK</name>
<organism evidence="5 6">
    <name type="scientific">Verminephrobacter aporrectodeae subsp. tuberculatae</name>
    <dbReference type="NCBI Taxonomy" id="1110392"/>
    <lineage>
        <taxon>Bacteria</taxon>
        <taxon>Pseudomonadati</taxon>
        <taxon>Pseudomonadota</taxon>
        <taxon>Betaproteobacteria</taxon>
        <taxon>Burkholderiales</taxon>
        <taxon>Comamonadaceae</taxon>
        <taxon>Verminephrobacter</taxon>
    </lineage>
</organism>
<keyword evidence="3" id="KW-0326">Glycosidase</keyword>
<dbReference type="InterPro" id="IPR023347">
    <property type="entry name" value="Lysozyme_dom_sf"/>
</dbReference>
<reference evidence="6" key="1">
    <citation type="submission" date="2023-07" db="EMBL/GenBank/DDBJ databases">
        <title>Verminephrobacter genomes.</title>
        <authorList>
            <person name="Lund M.B."/>
        </authorList>
    </citation>
    <scope>NUCLEOTIDE SEQUENCE [LARGE SCALE GENOMIC DNA]</scope>
    <source>
        <strain evidence="6">AtM5-05</strain>
    </source>
</reference>
<dbReference type="Proteomes" id="UP001208935">
    <property type="component" value="Unassembled WGS sequence"/>
</dbReference>
<dbReference type="InterPro" id="IPR002196">
    <property type="entry name" value="Glyco_hydro_24"/>
</dbReference>
<evidence type="ECO:0000256" key="1">
    <source>
        <dbReference type="ARBA" id="ARBA00022529"/>
    </source>
</evidence>
<dbReference type="EC" id="3.2.1.17" evidence="3"/>
<keyword evidence="4" id="KW-0732">Signal</keyword>
<gene>
    <name evidence="5" type="ORF">D5039_04900</name>
</gene>
<keyword evidence="6" id="KW-1185">Reference proteome</keyword>
<evidence type="ECO:0000256" key="2">
    <source>
        <dbReference type="ARBA" id="ARBA00022638"/>
    </source>
</evidence>
<keyword evidence="1 3" id="KW-0929">Antimicrobial</keyword>
<evidence type="ECO:0000256" key="3">
    <source>
        <dbReference type="RuleBase" id="RU003788"/>
    </source>
</evidence>
<accession>A0ABT3KQX8</accession>
<dbReference type="PANTHER" id="PTHR38107:SF3">
    <property type="entry name" value="LYSOZYME RRRD-RELATED"/>
    <property type="match status" value="1"/>
</dbReference>
<evidence type="ECO:0000313" key="5">
    <source>
        <dbReference type="EMBL" id="MCW5320542.1"/>
    </source>
</evidence>
<dbReference type="SUPFAM" id="SSF53955">
    <property type="entry name" value="Lysozyme-like"/>
    <property type="match status" value="1"/>
</dbReference>
<feature type="chain" id="PRO_5046271132" description="Lysozyme" evidence="4">
    <location>
        <begin position="23"/>
        <end position="179"/>
    </location>
</feature>
<evidence type="ECO:0000313" key="6">
    <source>
        <dbReference type="Proteomes" id="UP001208935"/>
    </source>
</evidence>
<dbReference type="Gene3D" id="1.10.530.40">
    <property type="match status" value="1"/>
</dbReference>
<comment type="catalytic activity">
    <reaction evidence="3">
        <text>Hydrolysis of (1-&gt;4)-beta-linkages between N-acetylmuramic acid and N-acetyl-D-glucosamine residues in a peptidoglycan and between N-acetyl-D-glucosamine residues in chitodextrins.</text>
        <dbReference type="EC" id="3.2.1.17"/>
    </reaction>
</comment>
<dbReference type="PANTHER" id="PTHR38107">
    <property type="match status" value="1"/>
</dbReference>
<dbReference type="InterPro" id="IPR051018">
    <property type="entry name" value="Bacteriophage_GH24"/>
</dbReference>
<comment type="similarity">
    <text evidence="3">Belongs to the glycosyl hydrolase 24 family.</text>
</comment>
<keyword evidence="3" id="KW-0378">Hydrolase</keyword>
<dbReference type="EMBL" id="QZCW01000001">
    <property type="protein sequence ID" value="MCW5320542.1"/>
    <property type="molecule type" value="Genomic_DNA"/>
</dbReference>
<evidence type="ECO:0000256" key="4">
    <source>
        <dbReference type="SAM" id="SignalP"/>
    </source>
</evidence>
<sequence length="179" mass="20195">MIRQNAARVAVALLTMSGVGFATWQANEGYSALPIIPTQGDVPTIGHGSTRYEDGTPVRLNDPPITRQRAVQLAHNLHDQEETRFRASLPGVKLHQAEYDLYLNWVGQFGIGNWHKPRSPRTHLLTSDYRQACEALLLWRFQAGRDCSLPQHWGPKGCRGVWTRQQQRHAQCTSTEAQT</sequence>
<feature type="signal peptide" evidence="4">
    <location>
        <begin position="1"/>
        <end position="22"/>
    </location>
</feature>
<dbReference type="InterPro" id="IPR023346">
    <property type="entry name" value="Lysozyme-like_dom_sf"/>
</dbReference>
<dbReference type="RefSeq" id="WP_407830230.1">
    <property type="nucleotide sequence ID" value="NZ_QZCW01000001.1"/>
</dbReference>
<comment type="caution">
    <text evidence="5">The sequence shown here is derived from an EMBL/GenBank/DDBJ whole genome shotgun (WGS) entry which is preliminary data.</text>
</comment>
<protein>
    <recommendedName>
        <fullName evidence="3">Lysozyme</fullName>
        <ecNumber evidence="3">3.2.1.17</ecNumber>
    </recommendedName>
</protein>
<proteinExistence type="inferred from homology"/>
<keyword evidence="2 3" id="KW-0081">Bacteriolytic enzyme</keyword>